<sequence length="168" mass="19161">MPPSHSSAVCHAGPTSLLPCIRLPPCTREDRLREKQHHDAEEPQCKAANDPVRAAKVARDAAPDNAILQMKYQQELEDYKENFAPFIEDEALAECIDLCRPEFDKHLRSLYANFTGKNESNVPLTLDLLKFMISLANPFHDRPDEQPCIALYYQHIFHSVLILSYSIE</sequence>
<proteinExistence type="predicted"/>
<evidence type="ECO:0000313" key="2">
    <source>
        <dbReference type="Proteomes" id="UP000623467"/>
    </source>
</evidence>
<organism evidence="1 2">
    <name type="scientific">Mycena sanguinolenta</name>
    <dbReference type="NCBI Taxonomy" id="230812"/>
    <lineage>
        <taxon>Eukaryota</taxon>
        <taxon>Fungi</taxon>
        <taxon>Dikarya</taxon>
        <taxon>Basidiomycota</taxon>
        <taxon>Agaricomycotina</taxon>
        <taxon>Agaricomycetes</taxon>
        <taxon>Agaricomycetidae</taxon>
        <taxon>Agaricales</taxon>
        <taxon>Marasmiineae</taxon>
        <taxon>Mycenaceae</taxon>
        <taxon>Mycena</taxon>
    </lineage>
</organism>
<dbReference type="EMBL" id="JACAZH010000008">
    <property type="protein sequence ID" value="KAF7361565.1"/>
    <property type="molecule type" value="Genomic_DNA"/>
</dbReference>
<dbReference type="AlphaFoldDB" id="A0A8H6YPF1"/>
<accession>A0A8H6YPF1</accession>
<reference evidence="1" key="1">
    <citation type="submission" date="2020-05" db="EMBL/GenBank/DDBJ databases">
        <title>Mycena genomes resolve the evolution of fungal bioluminescence.</title>
        <authorList>
            <person name="Tsai I.J."/>
        </authorList>
    </citation>
    <scope>NUCLEOTIDE SEQUENCE</scope>
    <source>
        <strain evidence="1">160909Yilan</strain>
    </source>
</reference>
<evidence type="ECO:0000313" key="1">
    <source>
        <dbReference type="EMBL" id="KAF7361565.1"/>
    </source>
</evidence>
<protein>
    <submittedName>
        <fullName evidence="1">Uncharacterized protein</fullName>
    </submittedName>
</protein>
<keyword evidence="2" id="KW-1185">Reference proteome</keyword>
<dbReference type="Proteomes" id="UP000623467">
    <property type="component" value="Unassembled WGS sequence"/>
</dbReference>
<name>A0A8H6YPF1_9AGAR</name>
<gene>
    <name evidence="1" type="ORF">MSAN_01190400</name>
</gene>
<comment type="caution">
    <text evidence="1">The sequence shown here is derived from an EMBL/GenBank/DDBJ whole genome shotgun (WGS) entry which is preliminary data.</text>
</comment>
<dbReference type="OrthoDB" id="3058963at2759"/>